<name>A0A0A7PMW2_9SPHN</name>
<reference evidence="1 2" key="1">
    <citation type="journal article" date="2015" name="Int. J. Syst. Evol. Microbiol.">
        <title>Description of Sphingopyxis fribergensis sp. nov. - a soil bacterium with the ability to degrade styrene and phenylacetic acid.</title>
        <authorList>
            <person name="Oelschlagel M."/>
            <person name="Ruckert C."/>
            <person name="Kalinowski J."/>
            <person name="Schmidt G."/>
            <person name="Schlomann M."/>
            <person name="Tischler D."/>
        </authorList>
    </citation>
    <scope>NUCLEOTIDE SEQUENCE [LARGE SCALE GENOMIC DNA]</scope>
    <source>
        <strain evidence="1 2">Kp5.2</strain>
    </source>
</reference>
<proteinExistence type="predicted"/>
<evidence type="ECO:0000313" key="1">
    <source>
        <dbReference type="EMBL" id="AJA11339.1"/>
    </source>
</evidence>
<evidence type="ECO:0008006" key="3">
    <source>
        <dbReference type="Google" id="ProtNLM"/>
    </source>
</evidence>
<dbReference type="KEGG" id="sphk:SKP52_22450"/>
<keyword evidence="2" id="KW-1185">Reference proteome</keyword>
<dbReference type="RefSeq" id="WP_052208737.1">
    <property type="nucleotide sequence ID" value="NZ_CP009122.1"/>
</dbReference>
<dbReference type="AlphaFoldDB" id="A0A0A7PMW2"/>
<sequence length="100" mass="10984">MRAYTVRWRTTVVVDPHRLHEALPRSIEVKQYPAPAHVKRRIVSAFKRQADLDAAAVTTDGGIIKLGGKVKAWAERGVGERAAWSAPGGTRVEDNITIAL</sequence>
<organism evidence="1 2">
    <name type="scientific">Sphingopyxis fribergensis</name>
    <dbReference type="NCBI Taxonomy" id="1515612"/>
    <lineage>
        <taxon>Bacteria</taxon>
        <taxon>Pseudomonadati</taxon>
        <taxon>Pseudomonadota</taxon>
        <taxon>Alphaproteobacteria</taxon>
        <taxon>Sphingomonadales</taxon>
        <taxon>Sphingomonadaceae</taxon>
        <taxon>Sphingopyxis</taxon>
    </lineage>
</organism>
<dbReference type="HOGENOM" id="CLU_2304209_0_0_5"/>
<dbReference type="Proteomes" id="UP000030907">
    <property type="component" value="Chromosome"/>
</dbReference>
<evidence type="ECO:0000313" key="2">
    <source>
        <dbReference type="Proteomes" id="UP000030907"/>
    </source>
</evidence>
<dbReference type="OrthoDB" id="870892at2"/>
<dbReference type="EMBL" id="CP009122">
    <property type="protein sequence ID" value="AJA11339.1"/>
    <property type="molecule type" value="Genomic_DNA"/>
</dbReference>
<dbReference type="STRING" id="1515612.SKP52_22450"/>
<accession>A0A0A7PMW2</accession>
<protein>
    <recommendedName>
        <fullName evidence="3">BON domain-containing protein</fullName>
    </recommendedName>
</protein>
<gene>
    <name evidence="1" type="ORF">SKP52_22450</name>
</gene>
<dbReference type="Gene3D" id="3.40.1520.20">
    <property type="match status" value="1"/>
</dbReference>